<dbReference type="InterPro" id="IPR036236">
    <property type="entry name" value="Znf_C2H2_sf"/>
</dbReference>
<feature type="region of interest" description="Disordered" evidence="10">
    <location>
        <begin position="333"/>
        <end position="412"/>
    </location>
</feature>
<feature type="region of interest" description="Disordered" evidence="10">
    <location>
        <begin position="277"/>
        <end position="310"/>
    </location>
</feature>
<feature type="domain" description="C2H2-type" evidence="11">
    <location>
        <begin position="780"/>
        <end position="807"/>
    </location>
</feature>
<feature type="region of interest" description="Disordered" evidence="10">
    <location>
        <begin position="1"/>
        <end position="34"/>
    </location>
</feature>
<dbReference type="GO" id="GO:0005737">
    <property type="term" value="C:cytoplasm"/>
    <property type="evidence" value="ECO:0007669"/>
    <property type="project" value="TreeGrafter"/>
</dbReference>
<feature type="compositionally biased region" description="Polar residues" evidence="10">
    <location>
        <begin position="14"/>
        <end position="34"/>
    </location>
</feature>
<feature type="compositionally biased region" description="Acidic residues" evidence="10">
    <location>
        <begin position="387"/>
        <end position="411"/>
    </location>
</feature>
<feature type="compositionally biased region" description="Low complexity" evidence="10">
    <location>
        <begin position="86"/>
        <end position="100"/>
    </location>
</feature>
<evidence type="ECO:0000259" key="11">
    <source>
        <dbReference type="PROSITE" id="PS50157"/>
    </source>
</evidence>
<evidence type="ECO:0000256" key="2">
    <source>
        <dbReference type="ARBA" id="ARBA00022723"/>
    </source>
</evidence>
<dbReference type="Proteomes" id="UP000186136">
    <property type="component" value="Unassembled WGS sequence"/>
</dbReference>
<dbReference type="PROSITE" id="PS50157">
    <property type="entry name" value="ZINC_FINGER_C2H2_2"/>
    <property type="match status" value="2"/>
</dbReference>
<protein>
    <recommendedName>
        <fullName evidence="11">C2H2-type domain-containing protein</fullName>
    </recommendedName>
</protein>
<feature type="compositionally biased region" description="Polar residues" evidence="10">
    <location>
        <begin position="76"/>
        <end position="85"/>
    </location>
</feature>
<comment type="subcellular location">
    <subcellularLocation>
        <location evidence="1">Nucleus</location>
    </subcellularLocation>
</comment>
<dbReference type="InterPro" id="IPR051007">
    <property type="entry name" value="creA/MIG_C2H2-ZnF"/>
</dbReference>
<proteinExistence type="predicted"/>
<dbReference type="FunFam" id="3.30.160.60:FF:000100">
    <property type="entry name" value="Zinc finger 45-like"/>
    <property type="match status" value="1"/>
</dbReference>
<keyword evidence="5" id="KW-0862">Zinc</keyword>
<evidence type="ECO:0000256" key="8">
    <source>
        <dbReference type="ARBA" id="ARBA00023242"/>
    </source>
</evidence>
<dbReference type="PROSITE" id="PS00028">
    <property type="entry name" value="ZINC_FINGER_C2H2_1"/>
    <property type="match status" value="2"/>
</dbReference>
<dbReference type="EMBL" id="BDGI01000190">
    <property type="protein sequence ID" value="GAV30589.1"/>
    <property type="molecule type" value="Genomic_DNA"/>
</dbReference>
<feature type="region of interest" description="Disordered" evidence="10">
    <location>
        <begin position="49"/>
        <end position="148"/>
    </location>
</feature>
<dbReference type="Gene3D" id="3.30.160.60">
    <property type="entry name" value="Classic Zinc Finger"/>
    <property type="match status" value="2"/>
</dbReference>
<evidence type="ECO:0000256" key="7">
    <source>
        <dbReference type="ARBA" id="ARBA00023163"/>
    </source>
</evidence>
<feature type="domain" description="C2H2-type" evidence="11">
    <location>
        <begin position="808"/>
        <end position="837"/>
    </location>
</feature>
<evidence type="ECO:0000256" key="3">
    <source>
        <dbReference type="ARBA" id="ARBA00022737"/>
    </source>
</evidence>
<feature type="compositionally biased region" description="Basic and acidic residues" evidence="10">
    <location>
        <begin position="372"/>
        <end position="386"/>
    </location>
</feature>
<sequence>MMSSSPPPNGSSGFNQYTSNNPNQVFNLTSSPSYNEGLNLQLQNLDSTMAQSGQSNSSNNYTTKDNNFNDNNSANISHSDNSIIYEQQQQSSDTPQPQDEMSVDMQQQHHHHQHQHQQQSHTHIHPQSQSQHHPQSQMHVPSQSQLRHDHSVLSTPQFGPLHDPINESEFEDFVPISTNLDPNLQFPSSSSYVHLNSSVASSATSSFNSNYFPQSVSGNSISSNIHQTPLQLSRKMSTNAMHNLTSTPSQTPIRKSGFVTPRVVGPNGVVFSHKRTKSKVAVEKSPATGNPFYNPPSFLSPKISKKSHRKNVSITNSISLTHLDTDLQIQQMQQLGRSGSPGDTPLRTPGRRSDVQYIYGPDDDYDYDDGENDKVGHSHQDDHELDDHGDESDDDGDDGEEEEEDDDDDEDLEKRNIMMMKNNALLDPHMLMNTGLNQPSANSTVNDGTFIMPNILMKHKFGDKLVQSSNDLNSVLSGNSLENENDTASLFDNMSSANFVNINYLNGMFIPDPSAVESLQQDIFAYPSSTKDTNEAYYGSLGQETPHKQKYQYQKRSIEQHQQSEESSPVLLKASSLPQTGAEPVSVDSKIQRSGSSFNLSNIAASREGKNASKHLEQHNIMMSDRYRYHRPDSLMAFQENSPPQTHAQAQAQAQQQYAMVDPKTGYESSSHMTSDMVTPVNTAPGSSSVPTATIPMSTSGTLQQVAESASYRGKELSMPRSTSSKKLLESPTMKTRSKSKRTSFALSDIKHPEKLDLPQQSARSRSRSKKTLNDEKKIHECPLCHMKFQRPEHVKRHMLSHSSEKPFECPESGCNKRFNRNDNLKQHLRNIHKKQI</sequence>
<evidence type="ECO:0000313" key="12">
    <source>
        <dbReference type="EMBL" id="GAV30589.1"/>
    </source>
</evidence>
<evidence type="ECO:0000313" key="13">
    <source>
        <dbReference type="Proteomes" id="UP000186136"/>
    </source>
</evidence>
<keyword evidence="6" id="KW-0805">Transcription regulation</keyword>
<keyword evidence="3" id="KW-0677">Repeat</keyword>
<feature type="compositionally biased region" description="Low complexity" evidence="10">
    <location>
        <begin position="58"/>
        <end position="75"/>
    </location>
</feature>
<dbReference type="Pfam" id="PF00096">
    <property type="entry name" value="zf-C2H2"/>
    <property type="match status" value="1"/>
</dbReference>
<evidence type="ECO:0000256" key="4">
    <source>
        <dbReference type="ARBA" id="ARBA00022771"/>
    </source>
</evidence>
<feature type="compositionally biased region" description="Acidic residues" evidence="10">
    <location>
        <begin position="361"/>
        <end position="371"/>
    </location>
</feature>
<accession>A0A1Q2YM33</accession>
<feature type="region of interest" description="Disordered" evidence="10">
    <location>
        <begin position="537"/>
        <end position="590"/>
    </location>
</feature>
<dbReference type="SMART" id="SM00355">
    <property type="entry name" value="ZnF_C2H2"/>
    <property type="match status" value="2"/>
</dbReference>
<dbReference type="AlphaFoldDB" id="A0A1Q2YM33"/>
<keyword evidence="2" id="KW-0479">Metal-binding</keyword>
<dbReference type="OrthoDB" id="654211at2759"/>
<dbReference type="GO" id="GO:0000433">
    <property type="term" value="P:carbon catabolite repression of transcription from RNA polymerase II promoter by glucose"/>
    <property type="evidence" value="ECO:0007669"/>
    <property type="project" value="TreeGrafter"/>
</dbReference>
<feature type="compositionally biased region" description="Low complexity" evidence="10">
    <location>
        <begin position="116"/>
        <end position="145"/>
    </location>
</feature>
<keyword evidence="7" id="KW-0804">Transcription</keyword>
<dbReference type="PANTHER" id="PTHR47428">
    <property type="entry name" value="REGULATORY PROTEIN MIG1-RELATED"/>
    <property type="match status" value="1"/>
</dbReference>
<evidence type="ECO:0000256" key="10">
    <source>
        <dbReference type="SAM" id="MobiDB-lite"/>
    </source>
</evidence>
<dbReference type="GO" id="GO:0008270">
    <property type="term" value="F:zinc ion binding"/>
    <property type="evidence" value="ECO:0007669"/>
    <property type="project" value="UniProtKB-KW"/>
</dbReference>
<dbReference type="GO" id="GO:0005634">
    <property type="term" value="C:nucleus"/>
    <property type="evidence" value="ECO:0007669"/>
    <property type="project" value="UniProtKB-SubCell"/>
</dbReference>
<organism evidence="12 13">
    <name type="scientific">Pichia membranifaciens</name>
    <dbReference type="NCBI Taxonomy" id="4926"/>
    <lineage>
        <taxon>Eukaryota</taxon>
        <taxon>Fungi</taxon>
        <taxon>Dikarya</taxon>
        <taxon>Ascomycota</taxon>
        <taxon>Saccharomycotina</taxon>
        <taxon>Pichiomycetes</taxon>
        <taxon>Pichiales</taxon>
        <taxon>Pichiaceae</taxon>
        <taxon>Pichia</taxon>
    </lineage>
</organism>
<keyword evidence="8" id="KW-0539">Nucleus</keyword>
<dbReference type="InterPro" id="IPR013087">
    <property type="entry name" value="Znf_C2H2_type"/>
</dbReference>
<evidence type="ECO:0000256" key="6">
    <source>
        <dbReference type="ARBA" id="ARBA00023015"/>
    </source>
</evidence>
<feature type="compositionally biased region" description="Polar residues" evidence="10">
    <location>
        <begin position="683"/>
        <end position="708"/>
    </location>
</feature>
<dbReference type="SUPFAM" id="SSF57667">
    <property type="entry name" value="beta-beta-alpha zinc fingers"/>
    <property type="match status" value="1"/>
</dbReference>
<keyword evidence="13" id="KW-1185">Reference proteome</keyword>
<reference evidence="12 13" key="1">
    <citation type="submission" date="2016-08" db="EMBL/GenBank/DDBJ databases">
        <title>Whole genome shotgun sequence of Pichia membranifaciens KS47-1.</title>
        <authorList>
            <person name="Konishi M."/>
            <person name="Ishida M."/>
            <person name="Arakawa T."/>
            <person name="Kato Y."/>
            <person name="Horiuchi J."/>
        </authorList>
    </citation>
    <scope>NUCLEOTIDE SEQUENCE [LARGE SCALE GENOMIC DNA]</scope>
    <source>
        <strain evidence="12 13">KS47-1</strain>
    </source>
</reference>
<evidence type="ECO:0000256" key="1">
    <source>
        <dbReference type="ARBA" id="ARBA00004123"/>
    </source>
</evidence>
<dbReference type="PANTHER" id="PTHR47428:SF1">
    <property type="entry name" value="REGULATORY PROTEIN MIG1-RELATED"/>
    <property type="match status" value="1"/>
</dbReference>
<evidence type="ECO:0000256" key="9">
    <source>
        <dbReference type="PROSITE-ProRule" id="PRU00042"/>
    </source>
</evidence>
<evidence type="ECO:0000256" key="5">
    <source>
        <dbReference type="ARBA" id="ARBA00022833"/>
    </source>
</evidence>
<dbReference type="GO" id="GO:0000978">
    <property type="term" value="F:RNA polymerase II cis-regulatory region sequence-specific DNA binding"/>
    <property type="evidence" value="ECO:0007669"/>
    <property type="project" value="TreeGrafter"/>
</dbReference>
<comment type="caution">
    <text evidence="12">The sequence shown here is derived from an EMBL/GenBank/DDBJ whole genome shotgun (WGS) entry which is preliminary data.</text>
</comment>
<feature type="region of interest" description="Disordered" evidence="10">
    <location>
        <begin position="683"/>
        <end position="775"/>
    </location>
</feature>
<keyword evidence="4 9" id="KW-0863">Zinc-finger</keyword>
<gene>
    <name evidence="12" type="ORF">PMKS-004103</name>
</gene>
<name>A0A1Q2YM33_9ASCO</name>